<dbReference type="Proteomes" id="UP000027432">
    <property type="component" value="Unassembled WGS sequence"/>
</dbReference>
<evidence type="ECO:0000313" key="1">
    <source>
        <dbReference type="EMBL" id="KEO53406.1"/>
    </source>
</evidence>
<dbReference type="EMBL" id="AUND01000016">
    <property type="protein sequence ID" value="KEO53406.1"/>
    <property type="molecule type" value="Genomic_DNA"/>
</dbReference>
<proteinExistence type="predicted"/>
<comment type="caution">
    <text evidence="1">The sequence shown here is derived from an EMBL/GenBank/DDBJ whole genome shotgun (WGS) entry which is preliminary data.</text>
</comment>
<evidence type="ECO:0000313" key="2">
    <source>
        <dbReference type="Proteomes" id="UP000027432"/>
    </source>
</evidence>
<gene>
    <name evidence="1" type="ORF">TP2_17905</name>
</gene>
<dbReference type="AlphaFoldDB" id="A0A074J7C1"/>
<dbReference type="STRING" id="1353537.TP2_17905"/>
<name>A0A074J7C1_9RHOB</name>
<keyword evidence="2" id="KW-1185">Reference proteome</keyword>
<protein>
    <submittedName>
        <fullName evidence="1">Uncharacterized protein</fullName>
    </submittedName>
</protein>
<organism evidence="1 2">
    <name type="scientific">Thioclava pacifica DSM 10166</name>
    <dbReference type="NCBI Taxonomy" id="1353537"/>
    <lineage>
        <taxon>Bacteria</taxon>
        <taxon>Pseudomonadati</taxon>
        <taxon>Pseudomonadota</taxon>
        <taxon>Alphaproteobacteria</taxon>
        <taxon>Rhodobacterales</taxon>
        <taxon>Paracoccaceae</taxon>
        <taxon>Thioclava</taxon>
    </lineage>
</organism>
<sequence>MFGRKIDLKSIEAATKVEQARTTVYRHKAELAELKNSAPPEKEIAKALDAALDRLADRGRDALPVRGLVSPAGAPNWKPELTDADLLGLIVAVARDQVRALVIEKAEAALGSRKSMSPAERQKKVDAVKAKLLAAEIEEESLIRAAEDGGVEVLRRADADPRATLGV</sequence>
<accession>A0A074J7C1</accession>
<reference evidence="1 2" key="1">
    <citation type="submission" date="2013-07" db="EMBL/GenBank/DDBJ databases">
        <title>Thioclava pacifica DSM 10166 Genome Sequencing.</title>
        <authorList>
            <person name="Lai Q."/>
            <person name="Shao Z."/>
        </authorList>
    </citation>
    <scope>NUCLEOTIDE SEQUENCE [LARGE SCALE GENOMIC DNA]</scope>
    <source>
        <strain evidence="1 2">DSM 10166</strain>
    </source>
</reference>